<dbReference type="GO" id="GO:0005829">
    <property type="term" value="C:cytosol"/>
    <property type="evidence" value="ECO:0007669"/>
    <property type="project" value="TreeGrafter"/>
</dbReference>
<dbReference type="InterPro" id="IPR001412">
    <property type="entry name" value="aa-tRNA-synth_I_CS"/>
</dbReference>
<dbReference type="PANTHER" id="PTHR43311:SF1">
    <property type="entry name" value="GLUTAMYL-Q TRNA(ASP) SYNTHETASE"/>
    <property type="match status" value="1"/>
</dbReference>
<comment type="similarity">
    <text evidence="7">Belongs to the class-I aminoacyl-tRNA synthetase family.</text>
</comment>
<keyword evidence="1 7" id="KW-0436">Ligase</keyword>
<feature type="domain" description="Glutamyl/glutaminyl-tRNA synthetase class Ib catalytic" evidence="8">
    <location>
        <begin position="17"/>
        <end position="244"/>
    </location>
</feature>
<sequence length="292" mass="33269">MRLDQEINDYLPPNGGIVSRIAPTPSGFLHAGNAYNFILTYLLTRSVSGILHLRIDDYDLSRYRREFVQNIFDVLEFLGLECDKGPTCTSDFEQNFSFKVRAKRYEDVLEKLDEIYICECSRTTKGAYKNGIYTKICKDKNLKFIKDKTAIRLSIDEDDELGKAVSAQMGDFVIYKKDFTPAYNLASVIDDEDMGVNLVVRGEDLLPCTLAQRYIAKMLKFNFSGATFIHHKLLLKDGKKLSKSSKSPPIDLGSNPQIYYKILANDLGLDIKSTDKISNLLYEFKLKNIAKF</sequence>
<organism evidence="9 10">
    <name type="scientific">Campylobacter concisus</name>
    <dbReference type="NCBI Taxonomy" id="199"/>
    <lineage>
        <taxon>Bacteria</taxon>
        <taxon>Pseudomonadati</taxon>
        <taxon>Campylobacterota</taxon>
        <taxon>Epsilonproteobacteria</taxon>
        <taxon>Campylobacterales</taxon>
        <taxon>Campylobacteraceae</taxon>
        <taxon>Campylobacter</taxon>
    </lineage>
</organism>
<comment type="caution">
    <text evidence="9">The sequence shown here is derived from an EMBL/GenBank/DDBJ whole genome shotgun (WGS) entry which is preliminary data.</text>
</comment>
<evidence type="ECO:0000313" key="9">
    <source>
        <dbReference type="EMBL" id="OUT19678.1"/>
    </source>
</evidence>
<dbReference type="Pfam" id="PF00749">
    <property type="entry name" value="tRNA-synt_1c"/>
    <property type="match status" value="1"/>
</dbReference>
<evidence type="ECO:0000256" key="1">
    <source>
        <dbReference type="ARBA" id="ARBA00022598"/>
    </source>
</evidence>
<dbReference type="InterPro" id="IPR000924">
    <property type="entry name" value="Glu/Gln-tRNA-synth"/>
</dbReference>
<evidence type="ECO:0000256" key="7">
    <source>
        <dbReference type="RuleBase" id="RU363037"/>
    </source>
</evidence>
<gene>
    <name evidence="9" type="ORF">B9N61_01050</name>
</gene>
<evidence type="ECO:0000256" key="6">
    <source>
        <dbReference type="ARBA" id="ARBA00023146"/>
    </source>
</evidence>
<evidence type="ECO:0000313" key="10">
    <source>
        <dbReference type="Proteomes" id="UP000196534"/>
    </source>
</evidence>
<dbReference type="Gene3D" id="3.40.50.620">
    <property type="entry name" value="HUPs"/>
    <property type="match status" value="1"/>
</dbReference>
<protein>
    <recommendedName>
        <fullName evidence="8">Glutamyl/glutaminyl-tRNA synthetase class Ib catalytic domain-containing protein</fullName>
    </recommendedName>
</protein>
<evidence type="ECO:0000259" key="8">
    <source>
        <dbReference type="Pfam" id="PF00749"/>
    </source>
</evidence>
<reference evidence="9 10" key="1">
    <citation type="submission" date="2017-04" db="EMBL/GenBank/DDBJ databases">
        <title>Complete genome of Campylobacter concisus ATCC 33237T and draft genomes for an additional eight well characterized C. concisus strains.</title>
        <authorList>
            <person name="Cornelius A.J."/>
            <person name="Miller W.G."/>
            <person name="Lastovica A.J."/>
            <person name="On S.L."/>
            <person name="French N.P."/>
            <person name="Vandenberg O."/>
            <person name="Biggs P.J."/>
        </authorList>
    </citation>
    <scope>NUCLEOTIDE SEQUENCE [LARGE SCALE GENOMIC DNA]</scope>
    <source>
        <strain evidence="9 10">Lasto205.94</strain>
    </source>
</reference>
<dbReference type="GO" id="GO:0006424">
    <property type="term" value="P:glutamyl-tRNA aminoacylation"/>
    <property type="evidence" value="ECO:0007669"/>
    <property type="project" value="TreeGrafter"/>
</dbReference>
<name>A0A1Y5NFL8_9BACT</name>
<dbReference type="PRINTS" id="PR00987">
    <property type="entry name" value="TRNASYNTHGLU"/>
</dbReference>
<dbReference type="AlphaFoldDB" id="A0A1Y5NFL8"/>
<evidence type="ECO:0000256" key="2">
    <source>
        <dbReference type="ARBA" id="ARBA00022723"/>
    </source>
</evidence>
<keyword evidence="5 7" id="KW-0067">ATP-binding</keyword>
<evidence type="ECO:0000256" key="5">
    <source>
        <dbReference type="ARBA" id="ARBA00022840"/>
    </source>
</evidence>
<dbReference type="GO" id="GO:0005524">
    <property type="term" value="F:ATP binding"/>
    <property type="evidence" value="ECO:0007669"/>
    <property type="project" value="UniProtKB-KW"/>
</dbReference>
<dbReference type="EMBL" id="NDYR01000004">
    <property type="protein sequence ID" value="OUT19678.1"/>
    <property type="molecule type" value="Genomic_DNA"/>
</dbReference>
<dbReference type="RefSeq" id="WP_087585555.1">
    <property type="nucleotide sequence ID" value="NZ_CABMKP010000004.1"/>
</dbReference>
<dbReference type="PANTHER" id="PTHR43311">
    <property type="entry name" value="GLUTAMATE--TRNA LIGASE"/>
    <property type="match status" value="1"/>
</dbReference>
<dbReference type="Proteomes" id="UP000196534">
    <property type="component" value="Unassembled WGS sequence"/>
</dbReference>
<dbReference type="InterPro" id="IPR049940">
    <property type="entry name" value="GluQ/Sye"/>
</dbReference>
<accession>A0A1Y5NFL8</accession>
<evidence type="ECO:0000256" key="3">
    <source>
        <dbReference type="ARBA" id="ARBA00022741"/>
    </source>
</evidence>
<dbReference type="InterPro" id="IPR020058">
    <property type="entry name" value="Glu/Gln-tRNA-synth_Ib_cat-dom"/>
</dbReference>
<keyword evidence="3 7" id="KW-0547">Nucleotide-binding</keyword>
<evidence type="ECO:0000256" key="4">
    <source>
        <dbReference type="ARBA" id="ARBA00022833"/>
    </source>
</evidence>
<keyword evidence="6 7" id="KW-0030">Aminoacyl-tRNA synthetase</keyword>
<dbReference type="GO" id="GO:0004818">
    <property type="term" value="F:glutamate-tRNA ligase activity"/>
    <property type="evidence" value="ECO:0007669"/>
    <property type="project" value="TreeGrafter"/>
</dbReference>
<keyword evidence="2" id="KW-0479">Metal-binding</keyword>
<dbReference type="SUPFAM" id="SSF52374">
    <property type="entry name" value="Nucleotidylyl transferase"/>
    <property type="match status" value="1"/>
</dbReference>
<proteinExistence type="inferred from homology"/>
<dbReference type="PROSITE" id="PS00178">
    <property type="entry name" value="AA_TRNA_LIGASE_I"/>
    <property type="match status" value="1"/>
</dbReference>
<keyword evidence="4" id="KW-0862">Zinc</keyword>
<dbReference type="InterPro" id="IPR014729">
    <property type="entry name" value="Rossmann-like_a/b/a_fold"/>
</dbReference>
<keyword evidence="7" id="KW-0648">Protein biosynthesis</keyword>